<evidence type="ECO:0000313" key="3">
    <source>
        <dbReference type="Proteomes" id="UP000466535"/>
    </source>
</evidence>
<keyword evidence="3" id="KW-1185">Reference proteome</keyword>
<protein>
    <recommendedName>
        <fullName evidence="1">Fibronectin-III type-like domain-containing protein</fullName>
    </recommendedName>
</protein>
<evidence type="ECO:0000259" key="1">
    <source>
        <dbReference type="Pfam" id="PF23374"/>
    </source>
</evidence>
<dbReference type="AlphaFoldDB" id="A0A6B0SZE1"/>
<organism evidence="2 3">
    <name type="scientific">Halovenus carboxidivorans</name>
    <dbReference type="NCBI Taxonomy" id="2692199"/>
    <lineage>
        <taxon>Archaea</taxon>
        <taxon>Methanobacteriati</taxon>
        <taxon>Methanobacteriota</taxon>
        <taxon>Stenosarchaea group</taxon>
        <taxon>Halobacteria</taxon>
        <taxon>Halobacteriales</taxon>
        <taxon>Haloarculaceae</taxon>
        <taxon>Halovenus</taxon>
    </lineage>
</organism>
<dbReference type="Proteomes" id="UP000466535">
    <property type="component" value="Unassembled WGS sequence"/>
</dbReference>
<proteinExistence type="predicted"/>
<dbReference type="Pfam" id="PF23374">
    <property type="entry name" value="Fn3_arc"/>
    <property type="match status" value="1"/>
</dbReference>
<sequence length="219" mass="22945">MNSALRCVSALLAICLLCGGGAPVGGELAAQESTANQGTITPNSNGTNYLSPITPVSESYERVRADASSAAGISAQMIHSEFDRRTFDEQLSAANQSRSEAIADAQLDRIETRFEQLAQRQEELHENQVGDAGQRSIAGTVTNASESLEVTLGLTHASGPLRVTVTDDSGAVSNATVRIDGAFVGTTDSDGRLWTIQPRNGFEVTAETGDGEAVSISFP</sequence>
<reference evidence="2 3" key="1">
    <citation type="submission" date="2019-12" db="EMBL/GenBank/DDBJ databases">
        <title>Isolation and characterization of three novel carbon monoxide-oxidizing members of Halobacteria from salione crusts and soils.</title>
        <authorList>
            <person name="Myers M.R."/>
            <person name="King G.M."/>
        </authorList>
    </citation>
    <scope>NUCLEOTIDE SEQUENCE [LARGE SCALE GENOMIC DNA]</scope>
    <source>
        <strain evidence="2 3">WSH3</strain>
    </source>
</reference>
<evidence type="ECO:0000313" key="2">
    <source>
        <dbReference type="EMBL" id="MXR51228.1"/>
    </source>
</evidence>
<dbReference type="OrthoDB" id="201701at2157"/>
<comment type="caution">
    <text evidence="2">The sequence shown here is derived from an EMBL/GenBank/DDBJ whole genome shotgun (WGS) entry which is preliminary data.</text>
</comment>
<accession>A0A6B0SZE1</accession>
<dbReference type="RefSeq" id="WP_159763371.1">
    <property type="nucleotide sequence ID" value="NZ_WUUT01000002.1"/>
</dbReference>
<gene>
    <name evidence="2" type="ORF">GRX03_06370</name>
</gene>
<dbReference type="EMBL" id="WUUT01000002">
    <property type="protein sequence ID" value="MXR51228.1"/>
    <property type="molecule type" value="Genomic_DNA"/>
</dbReference>
<feature type="domain" description="Fibronectin-III type-like" evidence="1">
    <location>
        <begin position="140"/>
        <end position="212"/>
    </location>
</feature>
<dbReference type="InterPro" id="IPR056397">
    <property type="entry name" value="Fn3_arc"/>
</dbReference>
<name>A0A6B0SZE1_9EURY</name>